<dbReference type="Proteomes" id="UP000664096">
    <property type="component" value="Unassembled WGS sequence"/>
</dbReference>
<dbReference type="RefSeq" id="WP_207143212.1">
    <property type="nucleotide sequence ID" value="NZ_JAEKJZ010000006.1"/>
</dbReference>
<feature type="transmembrane region" description="Helical" evidence="1">
    <location>
        <begin position="311"/>
        <end position="330"/>
    </location>
</feature>
<feature type="transmembrane region" description="Helical" evidence="1">
    <location>
        <begin position="12"/>
        <end position="35"/>
    </location>
</feature>
<organism evidence="2 3">
    <name type="scientific">Roseibium aggregatum</name>
    <dbReference type="NCBI Taxonomy" id="187304"/>
    <lineage>
        <taxon>Bacteria</taxon>
        <taxon>Pseudomonadati</taxon>
        <taxon>Pseudomonadota</taxon>
        <taxon>Alphaproteobacteria</taxon>
        <taxon>Hyphomicrobiales</taxon>
        <taxon>Stappiaceae</taxon>
        <taxon>Roseibium</taxon>
    </lineage>
</organism>
<keyword evidence="1" id="KW-0472">Membrane</keyword>
<evidence type="ECO:0000313" key="3">
    <source>
        <dbReference type="Proteomes" id="UP000664096"/>
    </source>
</evidence>
<evidence type="ECO:0008006" key="4">
    <source>
        <dbReference type="Google" id="ProtNLM"/>
    </source>
</evidence>
<reference evidence="2" key="1">
    <citation type="submission" date="2020-12" db="EMBL/GenBank/DDBJ databases">
        <title>Oil enriched cultivation method for isolating marine PHA-producing bacteria.</title>
        <authorList>
            <person name="Zheng W."/>
            <person name="Yu S."/>
            <person name="Huang Y."/>
        </authorList>
    </citation>
    <scope>NUCLEOTIDE SEQUENCE</scope>
    <source>
        <strain evidence="2">SY-2-12</strain>
    </source>
</reference>
<dbReference type="EMBL" id="JAEKJZ010000006">
    <property type="protein sequence ID" value="MBN9673383.1"/>
    <property type="molecule type" value="Genomic_DNA"/>
</dbReference>
<proteinExistence type="predicted"/>
<comment type="caution">
    <text evidence="2">The sequence shown here is derived from an EMBL/GenBank/DDBJ whole genome shotgun (WGS) entry which is preliminary data.</text>
</comment>
<keyword evidence="1" id="KW-0812">Transmembrane</keyword>
<accession>A0A939EI44</accession>
<evidence type="ECO:0000313" key="2">
    <source>
        <dbReference type="EMBL" id="MBN9673383.1"/>
    </source>
</evidence>
<name>A0A939EI44_9HYPH</name>
<protein>
    <recommendedName>
        <fullName evidence="4">DUF4350 domain-containing protein</fullName>
    </recommendedName>
</protein>
<evidence type="ECO:0000256" key="1">
    <source>
        <dbReference type="SAM" id="Phobius"/>
    </source>
</evidence>
<keyword evidence="1" id="KW-1133">Transmembrane helix</keyword>
<dbReference type="AlphaFoldDB" id="A0A939EI44"/>
<sequence length="450" mass="49851">MSGSVSVGRPGAIRLETVAITVVCAIVLAAGWYILSQRQQSLRQSPGGLDGLQVWLASNGVSAQNFTGGWLMDQTSIGLLIQPVYDTVLDKGRDYPATKEELLLQQDEYDLTRTLLLRKARRVPSLVVLPKWRSGMRLTGMAHPVLLVERNRLNTLLADLTGDSRSKISYAETPFTDFRFESSEDKTLRAKVYAAQMFQSDACEPVLGNRDAMILADCALPKEEDAKKEDADEDSEDIDRVLILSDPDLLNNHGLRLGDNARIVLDLVRARAEESNVVIDYSRSVWLRDPITMPERERTWSDLLRFFEQPFLTLWIGAGLLLTLFLWRAALRYGPVRPETTGPGAGKMLAVQARARLMRLSGQDGALVGEYAVARVAAAATTLFGAANARHYSSGNAFLKYTERRHPAYANRLRAALESIDGLPAHLPASAAIHKIDELEQVLELITHDT</sequence>
<gene>
    <name evidence="2" type="ORF">JF539_23700</name>
</gene>